<dbReference type="GO" id="GO:0020037">
    <property type="term" value="F:heme binding"/>
    <property type="evidence" value="ECO:0007669"/>
    <property type="project" value="InterPro"/>
</dbReference>
<reference evidence="2" key="2">
    <citation type="submission" date="2012-12" db="EMBL/GenBank/DDBJ databases">
        <authorList>
            <person name="Gao Y.W."/>
            <person name="Fan S.T."/>
            <person name="Sun H.T."/>
            <person name="Wang Z."/>
            <person name="Gao X.L."/>
            <person name="Li Y.G."/>
            <person name="Wang T.C."/>
            <person name="Zhang K."/>
            <person name="Xu W.W."/>
            <person name="Yu Z.J."/>
            <person name="Xia X.Z."/>
        </authorList>
    </citation>
    <scope>NUCLEOTIDE SEQUENCE</scope>
    <source>
        <strain evidence="2">FR3</strain>
    </source>
</reference>
<dbReference type="OMA" id="WDIFLGN"/>
<accession>A0A4E9F9L9</accession>
<dbReference type="RefSeq" id="XP_001896265.2">
    <property type="nucleotide sequence ID" value="XM_001896230.2"/>
</dbReference>
<reference evidence="5" key="4">
    <citation type="submission" date="2019-12" db="UniProtKB">
        <authorList>
            <consortium name="WormBaseParasite"/>
        </authorList>
    </citation>
    <scope>IDENTIFICATION</scope>
</reference>
<keyword evidence="1" id="KW-0732">Signal</keyword>
<evidence type="ECO:0000313" key="3">
    <source>
        <dbReference type="EMBL" id="VIO93531.1"/>
    </source>
</evidence>
<dbReference type="SUPFAM" id="SSF46458">
    <property type="entry name" value="Globin-like"/>
    <property type="match status" value="1"/>
</dbReference>
<reference evidence="2 4" key="1">
    <citation type="journal article" date="2007" name="Science">
        <title>Draft genome of the filarial nematode parasite Brugia malayi.</title>
        <authorList>
            <person name="Ghedin E."/>
            <person name="Wang S."/>
            <person name="Spiro D."/>
            <person name="Caler E."/>
            <person name="Zhao Q."/>
            <person name="Crabtree J."/>
            <person name="Allen J.E."/>
            <person name="Delcher A.L."/>
            <person name="Guiliano D.B."/>
            <person name="Miranda-Saavedra D."/>
            <person name="Angiuoli S.V."/>
            <person name="Creasy T."/>
            <person name="Amedeo P."/>
            <person name="Haas B."/>
            <person name="El-Sayed N.M."/>
            <person name="Wortman J.R."/>
            <person name="Feldblyum T."/>
            <person name="Tallon L."/>
            <person name="Schatz M."/>
            <person name="Shumway M."/>
            <person name="Koo H."/>
            <person name="Salzberg S.L."/>
            <person name="Schobel S."/>
            <person name="Pertea M."/>
            <person name="Pop M."/>
            <person name="White O."/>
            <person name="Barton G.J."/>
            <person name="Carlow C.K."/>
            <person name="Crawford M.J."/>
            <person name="Daub J."/>
            <person name="Dimmic M.W."/>
            <person name="Estes C.F."/>
            <person name="Foster J.M."/>
            <person name="Ganatra M."/>
            <person name="Gregory W.F."/>
            <person name="Johnson N.M."/>
            <person name="Jin J."/>
            <person name="Komuniecki R."/>
            <person name="Korf I."/>
            <person name="Kumar S."/>
            <person name="Laney S."/>
            <person name="Li B.W."/>
            <person name="Li W."/>
            <person name="Lindblom T.H."/>
            <person name="Lustigman S."/>
            <person name="Ma D."/>
            <person name="Maina C.V."/>
            <person name="Martin D.M."/>
            <person name="McCarter J.P."/>
            <person name="McReynolds L."/>
            <person name="Mitreva M."/>
            <person name="Nutman T.B."/>
            <person name="Parkinson J."/>
            <person name="Peregrin-Alvarez J.M."/>
            <person name="Poole C."/>
            <person name="Ren Q."/>
            <person name="Saunders L."/>
            <person name="Sluder A.E."/>
            <person name="Smith K."/>
            <person name="Stanke M."/>
            <person name="Unnasch T.R."/>
            <person name="Ware J."/>
            <person name="Wei A.D."/>
            <person name="Weil G."/>
            <person name="Williams D.J."/>
            <person name="Zhang Y."/>
            <person name="Williams S.A."/>
            <person name="Fraser-Liggett C."/>
            <person name="Slatko B."/>
            <person name="Blaxter M.L."/>
            <person name="Scott A.L."/>
        </authorList>
    </citation>
    <scope>NUCLEOTIDE SEQUENCE</scope>
    <source>
        <strain evidence="2 4">FR3</strain>
    </source>
</reference>
<dbReference type="OrthoDB" id="5807096at2759"/>
<dbReference type="EMBL" id="CAAKNF010000193">
    <property type="protein sequence ID" value="VIO93531.1"/>
    <property type="molecule type" value="Genomic_DNA"/>
</dbReference>
<name>A0A0J9XLF1_BRUMA</name>
<dbReference type="CTD" id="6099706"/>
<dbReference type="FunCoup" id="A0A0J9XLF1">
    <property type="interactions" value="245"/>
</dbReference>
<dbReference type="AlphaFoldDB" id="A0A0J9XLF1"/>
<dbReference type="STRING" id="6279.A0A0J9XLF1"/>
<feature type="signal peptide" evidence="1">
    <location>
        <begin position="1"/>
        <end position="28"/>
    </location>
</feature>
<dbReference type="WBParaSite" id="Bm7789.1">
    <property type="protein sequence ID" value="Bm7789.1"/>
    <property type="gene ID" value="WBGene00228050"/>
</dbReference>
<evidence type="ECO:0000313" key="5">
    <source>
        <dbReference type="WBParaSite" id="Bm7789.1"/>
    </source>
</evidence>
<dbReference type="Proteomes" id="UP000006672">
    <property type="component" value="Unassembled WGS sequence"/>
</dbReference>
<reference evidence="3" key="3">
    <citation type="submission" date="2019-04" db="EMBL/GenBank/DDBJ databases">
        <authorList>
            <person name="Howe K."/>
            <person name="Paulini M."/>
            <person name="Williams G."/>
        </authorList>
    </citation>
    <scope>NUCLEOTIDE SEQUENCE [LARGE SCALE GENOMIC DNA]</scope>
    <source>
        <strain evidence="3">FR3</strain>
    </source>
</reference>
<dbReference type="EMBL" id="LN854750">
    <property type="protein sequence ID" value="CDP90817.1"/>
    <property type="molecule type" value="Genomic_DNA"/>
</dbReference>
<dbReference type="InterPro" id="IPR009050">
    <property type="entry name" value="Globin-like_sf"/>
</dbReference>
<proteinExistence type="predicted"/>
<sequence>MCVNKIFRSIWDGLLSLFVTSSLPEVDALTKEERKQLVDSWPKLKEKNPDLFLRAWIKSARMSVNIKKATGLRDDEDPETNGRFISLSPYIEDFVDKLIIEFRCNDTKITESCRKLGARHKLIENFHTNFWDIFLGNLIHIIIEAHPEREQREIAAICEKFFSFFVSFMRDGYKTRVQEELSGRRRMKA</sequence>
<protein>
    <submittedName>
        <fullName evidence="2 5">BMA-GLB-10</fullName>
    </submittedName>
</protein>
<keyword evidence="4" id="KW-1185">Reference proteome</keyword>
<dbReference type="InterPro" id="IPR012292">
    <property type="entry name" value="Globin/Proto"/>
</dbReference>
<evidence type="ECO:0000313" key="6">
    <source>
        <dbReference type="WormBase" id="Bm7789"/>
    </source>
</evidence>
<dbReference type="GO" id="GO:0019825">
    <property type="term" value="F:oxygen binding"/>
    <property type="evidence" value="ECO:0007669"/>
    <property type="project" value="InterPro"/>
</dbReference>
<evidence type="ECO:0000256" key="1">
    <source>
        <dbReference type="SAM" id="SignalP"/>
    </source>
</evidence>
<accession>A0A0J9XLF1</accession>
<dbReference type="KEGG" id="bmy:BM_BM7789"/>
<feature type="chain" id="PRO_5023831550" evidence="1">
    <location>
        <begin position="29"/>
        <end position="189"/>
    </location>
</feature>
<evidence type="ECO:0000313" key="2">
    <source>
        <dbReference type="EMBL" id="CDP90817.1"/>
    </source>
</evidence>
<evidence type="ECO:0000313" key="4">
    <source>
        <dbReference type="Proteomes" id="UP000006672"/>
    </source>
</evidence>
<gene>
    <name evidence="2 5" type="primary">Bma-glb-10</name>
    <name evidence="6" type="ORF">Bm7789</name>
    <name evidence="3" type="ORF">BM_BM7789</name>
    <name evidence="2" type="ORF">BM_Bm7789</name>
</gene>
<dbReference type="GeneID" id="6099706"/>
<dbReference type="Gene3D" id="1.10.490.10">
    <property type="entry name" value="Globins"/>
    <property type="match status" value="1"/>
</dbReference>
<dbReference type="WormBase" id="Bm7789">
    <property type="protein sequence ID" value="BM30048"/>
    <property type="gene ID" value="WBGene00228050"/>
</dbReference>
<organism evidence="2">
    <name type="scientific">Brugia malayi</name>
    <name type="common">Filarial nematode worm</name>
    <dbReference type="NCBI Taxonomy" id="6279"/>
    <lineage>
        <taxon>Eukaryota</taxon>
        <taxon>Metazoa</taxon>
        <taxon>Ecdysozoa</taxon>
        <taxon>Nematoda</taxon>
        <taxon>Chromadorea</taxon>
        <taxon>Rhabditida</taxon>
        <taxon>Spirurina</taxon>
        <taxon>Spiruromorpha</taxon>
        <taxon>Filarioidea</taxon>
        <taxon>Onchocercidae</taxon>
        <taxon>Brugia</taxon>
    </lineage>
</organism>